<accession>A0A565BSD3</accession>
<evidence type="ECO:0000313" key="3">
    <source>
        <dbReference type="Proteomes" id="UP000489600"/>
    </source>
</evidence>
<dbReference type="InterPro" id="IPR012442">
    <property type="entry name" value="DUF1645_plant"/>
</dbReference>
<dbReference type="Pfam" id="PF07816">
    <property type="entry name" value="DUF1645"/>
    <property type="match status" value="1"/>
</dbReference>
<feature type="compositionally biased region" description="Low complexity" evidence="1">
    <location>
        <begin position="142"/>
        <end position="159"/>
    </location>
</feature>
<comment type="caution">
    <text evidence="2">The sequence shown here is derived from an EMBL/GenBank/DDBJ whole genome shotgun (WGS) entry which is preliminary data.</text>
</comment>
<reference evidence="2" key="1">
    <citation type="submission" date="2019-07" db="EMBL/GenBank/DDBJ databases">
        <authorList>
            <person name="Dittberner H."/>
        </authorList>
    </citation>
    <scope>NUCLEOTIDE SEQUENCE [LARGE SCALE GENOMIC DNA]</scope>
</reference>
<dbReference type="Proteomes" id="UP000489600">
    <property type="component" value="Unassembled WGS sequence"/>
</dbReference>
<dbReference type="EMBL" id="CABITT030000005">
    <property type="protein sequence ID" value="VVB04271.1"/>
    <property type="molecule type" value="Genomic_DNA"/>
</dbReference>
<dbReference type="PANTHER" id="PTHR33095">
    <property type="entry name" value="OS07G0619500 PROTEIN"/>
    <property type="match status" value="1"/>
</dbReference>
<protein>
    <submittedName>
        <fullName evidence="2">Uncharacterized protein</fullName>
    </submittedName>
</protein>
<proteinExistence type="predicted"/>
<dbReference type="AlphaFoldDB" id="A0A565BSD3"/>
<evidence type="ECO:0000313" key="2">
    <source>
        <dbReference type="EMBL" id="VVB04271.1"/>
    </source>
</evidence>
<gene>
    <name evidence="2" type="ORF">ANE_LOCUS14715</name>
</gene>
<feature type="region of interest" description="Disordered" evidence="1">
    <location>
        <begin position="1"/>
        <end position="20"/>
    </location>
</feature>
<sequence>MEKDDDHNTAVSLSPSFSTYSGDRLCEIAERVVRTFSDDGYKENGDEEFEFAILQTSSSSSFSGGLIFPVFYQNLVSETIAVESEPILAPLKDLFHRQRNDPPPQQIYSSSSDEEDDELDDIPSEIYCRWTPARSTAEMSPSGGCRKSKSTGSSSTSSWSRKRWRIRDLLKRSRSDVLLEEQSDERRRQEKIISTVQARSLWTFLEY</sequence>
<name>A0A565BSD3_9BRAS</name>
<organism evidence="2 3">
    <name type="scientific">Arabis nemorensis</name>
    <dbReference type="NCBI Taxonomy" id="586526"/>
    <lineage>
        <taxon>Eukaryota</taxon>
        <taxon>Viridiplantae</taxon>
        <taxon>Streptophyta</taxon>
        <taxon>Embryophyta</taxon>
        <taxon>Tracheophyta</taxon>
        <taxon>Spermatophyta</taxon>
        <taxon>Magnoliopsida</taxon>
        <taxon>eudicotyledons</taxon>
        <taxon>Gunneridae</taxon>
        <taxon>Pentapetalae</taxon>
        <taxon>rosids</taxon>
        <taxon>malvids</taxon>
        <taxon>Brassicales</taxon>
        <taxon>Brassicaceae</taxon>
        <taxon>Arabideae</taxon>
        <taxon>Arabis</taxon>
    </lineage>
</organism>
<dbReference type="OrthoDB" id="1111059at2759"/>
<feature type="region of interest" description="Disordered" evidence="1">
    <location>
        <begin position="133"/>
        <end position="161"/>
    </location>
</feature>
<evidence type="ECO:0000256" key="1">
    <source>
        <dbReference type="SAM" id="MobiDB-lite"/>
    </source>
</evidence>
<feature type="compositionally biased region" description="Polar residues" evidence="1">
    <location>
        <begin position="9"/>
        <end position="20"/>
    </location>
</feature>
<feature type="region of interest" description="Disordered" evidence="1">
    <location>
        <begin position="96"/>
        <end position="118"/>
    </location>
</feature>
<dbReference type="PANTHER" id="PTHR33095:SF101">
    <property type="entry name" value="DUF1645 DOMAIN-CONTAINING PROTEIN"/>
    <property type="match status" value="1"/>
</dbReference>
<keyword evidence="3" id="KW-1185">Reference proteome</keyword>